<dbReference type="GO" id="GO:0016020">
    <property type="term" value="C:membrane"/>
    <property type="evidence" value="ECO:0007669"/>
    <property type="project" value="UniProtKB-SubCell"/>
</dbReference>
<keyword evidence="6" id="KW-1015">Disulfide bond</keyword>
<dbReference type="SMART" id="SM00303">
    <property type="entry name" value="GPS"/>
    <property type="match status" value="1"/>
</dbReference>
<dbReference type="FunFam" id="2.60.60.20:FF:000022">
    <property type="entry name" value="Uncharacterized protein"/>
    <property type="match status" value="1"/>
</dbReference>
<evidence type="ECO:0000256" key="4">
    <source>
        <dbReference type="ARBA" id="ARBA00022989"/>
    </source>
</evidence>
<dbReference type="PANTHER" id="PTHR10877">
    <property type="entry name" value="POLYCYSTIN FAMILY MEMBER"/>
    <property type="match status" value="1"/>
</dbReference>
<name>A0AAV2HF11_LYMST</name>
<dbReference type="Gene3D" id="2.60.60.20">
    <property type="entry name" value="PLAT/LH2 domain"/>
    <property type="match status" value="1"/>
</dbReference>
<dbReference type="InterPro" id="IPR046338">
    <property type="entry name" value="GAIN_dom_sf"/>
</dbReference>
<dbReference type="SMART" id="SM00308">
    <property type="entry name" value="LH2"/>
    <property type="match status" value="1"/>
</dbReference>
<dbReference type="SUPFAM" id="SSF49723">
    <property type="entry name" value="Lipase/lipooxygenase domain (PLAT/LH2 domain)"/>
    <property type="match status" value="1"/>
</dbReference>
<organism evidence="11 12">
    <name type="scientific">Lymnaea stagnalis</name>
    <name type="common">Great pond snail</name>
    <name type="synonym">Helix stagnalis</name>
    <dbReference type="NCBI Taxonomy" id="6523"/>
    <lineage>
        <taxon>Eukaryota</taxon>
        <taxon>Metazoa</taxon>
        <taxon>Spiralia</taxon>
        <taxon>Lophotrochozoa</taxon>
        <taxon>Mollusca</taxon>
        <taxon>Gastropoda</taxon>
        <taxon>Heterobranchia</taxon>
        <taxon>Euthyneura</taxon>
        <taxon>Panpulmonata</taxon>
        <taxon>Hygrophila</taxon>
        <taxon>Lymnaeoidea</taxon>
        <taxon>Lymnaeidae</taxon>
        <taxon>Lymnaea</taxon>
    </lineage>
</organism>
<accession>A0AAV2HF11</accession>
<feature type="transmembrane region" description="Helical" evidence="8">
    <location>
        <begin position="74"/>
        <end position="94"/>
    </location>
</feature>
<evidence type="ECO:0000256" key="1">
    <source>
        <dbReference type="ARBA" id="ARBA00004370"/>
    </source>
</evidence>
<evidence type="ECO:0000256" key="6">
    <source>
        <dbReference type="ARBA" id="ARBA00023157"/>
    </source>
</evidence>
<feature type="non-terminal residue" evidence="11">
    <location>
        <position position="304"/>
    </location>
</feature>
<sequence>TYTLLNLISGCRYWDETNNTWSSEGCRVGPLTTKYKTQCLCNHLTSFGTDSVVAPNTIDFNNVWAKFANLSENAAVFATVISLCVLYVILLIGLRHMDKKDLVKWGAVPLEDNLPTDTYHYQVTVQTGMKKNAGTDSQVRFIVSGEDGDSGVRRLAVADGHRKTLPRGSIYNYVMSTESCLGALTFLRVWHDNSGTGKSQSWYLDQVQICDLQTSDRFIFLCDRWLAVEEDDGMVDRILPVAGLEDLIAFKQLFSSSARKKLANDHLWVSVFSRPTRSNFTRVQRLSCCMSLLFLTMITNAMWF</sequence>
<reference evidence="11 12" key="1">
    <citation type="submission" date="2024-04" db="EMBL/GenBank/DDBJ databases">
        <authorList>
            <consortium name="Genoscope - CEA"/>
            <person name="William W."/>
        </authorList>
    </citation>
    <scope>NUCLEOTIDE SEQUENCE [LARGE SCALE GENOMIC DNA]</scope>
</reference>
<comment type="similarity">
    <text evidence="2">Belongs to the polycystin family.</text>
</comment>
<comment type="subcellular location">
    <subcellularLocation>
        <location evidence="1">Membrane</location>
    </subcellularLocation>
</comment>
<dbReference type="GO" id="GO:0050982">
    <property type="term" value="P:detection of mechanical stimulus"/>
    <property type="evidence" value="ECO:0007669"/>
    <property type="project" value="TreeGrafter"/>
</dbReference>
<dbReference type="PANTHER" id="PTHR10877:SF194">
    <property type="entry name" value="LOCATION OF VULVA DEFECTIVE 1"/>
    <property type="match status" value="1"/>
</dbReference>
<dbReference type="Proteomes" id="UP001497497">
    <property type="component" value="Unassembled WGS sequence"/>
</dbReference>
<keyword evidence="5 8" id="KW-0472">Membrane</keyword>
<dbReference type="PROSITE" id="PS50221">
    <property type="entry name" value="GAIN_B"/>
    <property type="match status" value="1"/>
</dbReference>
<dbReference type="Pfam" id="PF01477">
    <property type="entry name" value="PLAT"/>
    <property type="match status" value="1"/>
</dbReference>
<dbReference type="AlphaFoldDB" id="A0AAV2HF11"/>
<evidence type="ECO:0000256" key="7">
    <source>
        <dbReference type="PROSITE-ProRule" id="PRU00152"/>
    </source>
</evidence>
<evidence type="ECO:0000313" key="12">
    <source>
        <dbReference type="Proteomes" id="UP001497497"/>
    </source>
</evidence>
<dbReference type="InterPro" id="IPR001024">
    <property type="entry name" value="PLAT/LH2_dom"/>
</dbReference>
<dbReference type="InterPro" id="IPR051223">
    <property type="entry name" value="Polycystin"/>
</dbReference>
<proteinExistence type="inferred from homology"/>
<protein>
    <recommendedName>
        <fullName evidence="13">PLAT domain-containing protein</fullName>
    </recommendedName>
</protein>
<evidence type="ECO:0000256" key="2">
    <source>
        <dbReference type="ARBA" id="ARBA00007200"/>
    </source>
</evidence>
<keyword evidence="4 8" id="KW-1133">Transmembrane helix</keyword>
<evidence type="ECO:0000313" key="11">
    <source>
        <dbReference type="EMBL" id="CAL1530711.1"/>
    </source>
</evidence>
<keyword evidence="12" id="KW-1185">Reference proteome</keyword>
<evidence type="ECO:0000256" key="3">
    <source>
        <dbReference type="ARBA" id="ARBA00022692"/>
    </source>
</evidence>
<evidence type="ECO:0008006" key="13">
    <source>
        <dbReference type="Google" id="ProtNLM"/>
    </source>
</evidence>
<feature type="domain" description="PLAT" evidence="9">
    <location>
        <begin position="119"/>
        <end position="240"/>
    </location>
</feature>
<dbReference type="InterPro" id="IPR036392">
    <property type="entry name" value="PLAT/LH2_dom_sf"/>
</dbReference>
<feature type="transmembrane region" description="Helical" evidence="8">
    <location>
        <begin position="283"/>
        <end position="303"/>
    </location>
</feature>
<evidence type="ECO:0000256" key="5">
    <source>
        <dbReference type="ARBA" id="ARBA00023136"/>
    </source>
</evidence>
<dbReference type="GO" id="GO:0005262">
    <property type="term" value="F:calcium channel activity"/>
    <property type="evidence" value="ECO:0007669"/>
    <property type="project" value="TreeGrafter"/>
</dbReference>
<keyword evidence="3 8" id="KW-0812">Transmembrane</keyword>
<dbReference type="EMBL" id="CAXITT010000074">
    <property type="protein sequence ID" value="CAL1530711.1"/>
    <property type="molecule type" value="Genomic_DNA"/>
</dbReference>
<comment type="caution">
    <text evidence="11">The sequence shown here is derived from an EMBL/GenBank/DDBJ whole genome shotgun (WGS) entry which is preliminary data.</text>
</comment>
<dbReference type="Pfam" id="PF01825">
    <property type="entry name" value="GPS"/>
    <property type="match status" value="1"/>
</dbReference>
<evidence type="ECO:0000256" key="8">
    <source>
        <dbReference type="SAM" id="Phobius"/>
    </source>
</evidence>
<dbReference type="PROSITE" id="PS50095">
    <property type="entry name" value="PLAT"/>
    <property type="match status" value="1"/>
</dbReference>
<gene>
    <name evidence="11" type="ORF">GSLYS_00004836001</name>
</gene>
<feature type="non-terminal residue" evidence="11">
    <location>
        <position position="1"/>
    </location>
</feature>
<dbReference type="InterPro" id="IPR000203">
    <property type="entry name" value="GPS"/>
</dbReference>
<comment type="caution">
    <text evidence="7">Lacks conserved residue(s) required for the propagation of feature annotation.</text>
</comment>
<dbReference type="Gene3D" id="2.60.220.50">
    <property type="match status" value="1"/>
</dbReference>
<evidence type="ECO:0000259" key="9">
    <source>
        <dbReference type="PROSITE" id="PS50095"/>
    </source>
</evidence>
<feature type="domain" description="GAIN-B" evidence="10">
    <location>
        <begin position="1"/>
        <end position="59"/>
    </location>
</feature>
<evidence type="ECO:0000259" key="10">
    <source>
        <dbReference type="PROSITE" id="PS50221"/>
    </source>
</evidence>
<dbReference type="InterPro" id="IPR057244">
    <property type="entry name" value="GAIN_B"/>
</dbReference>